<dbReference type="WBParaSite" id="OFLC_0000293401-mRNA-1">
    <property type="protein sequence ID" value="OFLC_0000293401-mRNA-1"/>
    <property type="gene ID" value="OFLC_0000293401"/>
</dbReference>
<reference evidence="1 2" key="2">
    <citation type="submission" date="2018-11" db="EMBL/GenBank/DDBJ databases">
        <authorList>
            <consortium name="Pathogen Informatics"/>
        </authorList>
    </citation>
    <scope>NUCLEOTIDE SEQUENCE [LARGE SCALE GENOMIC DNA]</scope>
</reference>
<proteinExistence type="predicted"/>
<protein>
    <submittedName>
        <fullName evidence="3">Recep_L_domain domain-containing protein</fullName>
    </submittedName>
</protein>
<organism evidence="3">
    <name type="scientific">Onchocerca flexuosa</name>
    <dbReference type="NCBI Taxonomy" id="387005"/>
    <lineage>
        <taxon>Eukaryota</taxon>
        <taxon>Metazoa</taxon>
        <taxon>Ecdysozoa</taxon>
        <taxon>Nematoda</taxon>
        <taxon>Chromadorea</taxon>
        <taxon>Rhabditida</taxon>
        <taxon>Spirurina</taxon>
        <taxon>Spiruromorpha</taxon>
        <taxon>Filarioidea</taxon>
        <taxon>Onchocercidae</taxon>
        <taxon>Onchocerca</taxon>
    </lineage>
</organism>
<keyword evidence="2" id="KW-1185">Reference proteome</keyword>
<reference evidence="3" key="1">
    <citation type="submission" date="2016-06" db="UniProtKB">
        <authorList>
            <consortium name="WormBaseParasite"/>
        </authorList>
    </citation>
    <scope>IDENTIFICATION</scope>
</reference>
<sequence>MTELESLIYEFDVNDPAELVGTNLHFYWESNTTLMSNGIVIEGIEMIDNEQLGPLEVKYLNVKE</sequence>
<dbReference type="AlphaFoldDB" id="A0A183H624"/>
<evidence type="ECO:0000313" key="1">
    <source>
        <dbReference type="EMBL" id="VDO34721.1"/>
    </source>
</evidence>
<evidence type="ECO:0000313" key="3">
    <source>
        <dbReference type="WBParaSite" id="OFLC_0000293401-mRNA-1"/>
    </source>
</evidence>
<dbReference type="STRING" id="387005.A0A183H624"/>
<accession>A0A183H624</accession>
<dbReference type="Proteomes" id="UP000267606">
    <property type="component" value="Unassembled WGS sequence"/>
</dbReference>
<evidence type="ECO:0000313" key="2">
    <source>
        <dbReference type="Proteomes" id="UP000267606"/>
    </source>
</evidence>
<gene>
    <name evidence="1" type="ORF">OFLC_LOCUS2935</name>
</gene>
<dbReference type="EMBL" id="UZAJ01001825">
    <property type="protein sequence ID" value="VDO34721.1"/>
    <property type="molecule type" value="Genomic_DNA"/>
</dbReference>
<name>A0A183H624_9BILA</name>